<organism evidence="7 8">
    <name type="scientific">Phyllachora maydis</name>
    <dbReference type="NCBI Taxonomy" id="1825666"/>
    <lineage>
        <taxon>Eukaryota</taxon>
        <taxon>Fungi</taxon>
        <taxon>Dikarya</taxon>
        <taxon>Ascomycota</taxon>
        <taxon>Pezizomycotina</taxon>
        <taxon>Sordariomycetes</taxon>
        <taxon>Sordariomycetidae</taxon>
        <taxon>Phyllachorales</taxon>
        <taxon>Phyllachoraceae</taxon>
        <taxon>Phyllachora</taxon>
    </lineage>
</organism>
<dbReference type="PANTHER" id="PTHR11010:SF109">
    <property type="entry name" value="PEPTIDASE, FAMILY S28, PUTATIVE (AFU_ORTHOLOGUE AFUA_4G03790)-RELATED"/>
    <property type="match status" value="1"/>
</dbReference>
<dbReference type="Gene3D" id="3.40.50.1820">
    <property type="entry name" value="alpha/beta hydrolase"/>
    <property type="match status" value="2"/>
</dbReference>
<gene>
    <name evidence="7" type="ORF">P8C59_005704</name>
</gene>
<sequence length="664" mass="69913">MRSVVVLVVVVVVVVAIRGWAPLALALAQAGRDTTPPYVLVPQYTASLPVDHFDPADTRTYDNRFFVNDTYYEPGGPVVFCDFGEQAASVDSTSQALGEWNGTTSAVMELAKSLHGVVVGWEHRFYGESLPVPLRTAGQQNGLPVTGPAGYRYLTVEQALEDVVYFATHLFNRTQLSNANNTVLGGVGATARLDPYHTPWIWVGAGYSGNRGAWSRLRNPDVMYAVWASSAPVHLAPDASAYFDLISRTMPKNCSADMRAVAKHVDAVLSGADAKAVLHLQVATLLTMMTATSTDAEFERETLAVASSLTPFTLDQITLLLVTSLAQVYGYAATLQKFCDHMEAFDVPAWTSNASSTSTDTMARNSASLYNPGAGRASPGGIVAANSNNASIGLAAYMYGLYRFATEDLAALVPSGSDPPSARADARSWYWQVLTELGLVHAPNPSSPTTLGSSFFNATSARAALAARWFPAYPVGTDIPARPDSSYPLSLGDWTMAPSNTMFTTGELDPWRAYTVFSREQAGLGAPARPITQQVPACGQPPGGADVFGLVYGGAVHAEDTVYRSWVPAGSEDAGNPPVKQGAALFVQAYKAWRPCFDASRTAAAAAAASSPGPGGSAGHSPQTGAAVGGKGRWGGRQGAAGWLVAGAVLLVVPLAPWTGCMVG</sequence>
<comment type="similarity">
    <text evidence="1">Belongs to the peptidase S28 family.</text>
</comment>
<evidence type="ECO:0000256" key="2">
    <source>
        <dbReference type="ARBA" id="ARBA00022670"/>
    </source>
</evidence>
<feature type="region of interest" description="Disordered" evidence="6">
    <location>
        <begin position="608"/>
        <end position="632"/>
    </location>
</feature>
<keyword evidence="5" id="KW-0325">Glycoprotein</keyword>
<evidence type="ECO:0000256" key="6">
    <source>
        <dbReference type="SAM" id="MobiDB-lite"/>
    </source>
</evidence>
<dbReference type="Proteomes" id="UP001217918">
    <property type="component" value="Unassembled WGS sequence"/>
</dbReference>
<keyword evidence="8" id="KW-1185">Reference proteome</keyword>
<proteinExistence type="inferred from homology"/>
<dbReference type="AlphaFoldDB" id="A0AAD9MCI3"/>
<reference evidence="7" key="1">
    <citation type="journal article" date="2023" name="Mol. Plant Microbe Interact.">
        <title>Elucidating the Obligate Nature and Biological Capacity of an Invasive Fungal Corn Pathogen.</title>
        <authorList>
            <person name="MacCready J.S."/>
            <person name="Roggenkamp E.M."/>
            <person name="Gdanetz K."/>
            <person name="Chilvers M.I."/>
        </authorList>
    </citation>
    <scope>NUCLEOTIDE SEQUENCE</scope>
    <source>
        <strain evidence="7">PM02</strain>
    </source>
</reference>
<dbReference type="PANTHER" id="PTHR11010">
    <property type="entry name" value="PROTEASE S28 PRO-X CARBOXYPEPTIDASE-RELATED"/>
    <property type="match status" value="1"/>
</dbReference>
<dbReference type="Pfam" id="PF05577">
    <property type="entry name" value="Peptidase_S28"/>
    <property type="match status" value="1"/>
</dbReference>
<evidence type="ECO:0000313" key="8">
    <source>
        <dbReference type="Proteomes" id="UP001217918"/>
    </source>
</evidence>
<dbReference type="EMBL" id="JAQQPM010000004">
    <property type="protein sequence ID" value="KAK2071267.1"/>
    <property type="molecule type" value="Genomic_DNA"/>
</dbReference>
<evidence type="ECO:0000313" key="7">
    <source>
        <dbReference type="EMBL" id="KAK2071267.1"/>
    </source>
</evidence>
<name>A0AAD9MCI3_9PEZI</name>
<keyword evidence="4" id="KW-0378">Hydrolase</keyword>
<accession>A0AAD9MCI3</accession>
<dbReference type="InterPro" id="IPR029058">
    <property type="entry name" value="AB_hydrolase_fold"/>
</dbReference>
<protein>
    <submittedName>
        <fullName evidence="7">Uncharacterized protein</fullName>
    </submittedName>
</protein>
<dbReference type="GO" id="GO:0006508">
    <property type="term" value="P:proteolysis"/>
    <property type="evidence" value="ECO:0007669"/>
    <property type="project" value="UniProtKB-KW"/>
</dbReference>
<keyword evidence="2" id="KW-0645">Protease</keyword>
<evidence type="ECO:0000256" key="3">
    <source>
        <dbReference type="ARBA" id="ARBA00022729"/>
    </source>
</evidence>
<dbReference type="GO" id="GO:0008239">
    <property type="term" value="F:dipeptidyl-peptidase activity"/>
    <property type="evidence" value="ECO:0007669"/>
    <property type="project" value="TreeGrafter"/>
</dbReference>
<comment type="caution">
    <text evidence="7">The sequence shown here is derived from an EMBL/GenBank/DDBJ whole genome shotgun (WGS) entry which is preliminary data.</text>
</comment>
<keyword evidence="3" id="KW-0732">Signal</keyword>
<dbReference type="GO" id="GO:0070008">
    <property type="term" value="F:serine-type exopeptidase activity"/>
    <property type="evidence" value="ECO:0007669"/>
    <property type="project" value="InterPro"/>
</dbReference>
<evidence type="ECO:0000256" key="4">
    <source>
        <dbReference type="ARBA" id="ARBA00022801"/>
    </source>
</evidence>
<evidence type="ECO:0000256" key="1">
    <source>
        <dbReference type="ARBA" id="ARBA00011079"/>
    </source>
</evidence>
<evidence type="ECO:0000256" key="5">
    <source>
        <dbReference type="ARBA" id="ARBA00023180"/>
    </source>
</evidence>
<dbReference type="InterPro" id="IPR008758">
    <property type="entry name" value="Peptidase_S28"/>
</dbReference>